<feature type="transmembrane region" description="Helical" evidence="1">
    <location>
        <begin position="307"/>
        <end position="327"/>
    </location>
</feature>
<sequence>MTSSLTILAVYAALLLAVLLTPYASLCVGPDRLTGRLLCTLLLGGALVLTIARQDLPGLGAFLLLPLAGLGAAALLGGVTAALLFATVIWWWTTFQVGTGPAIIFAMLALAAGSLPRWKRLSTPSNRQPSLPLAMLACLLIGLCAGLVTVPFESPDPLYTAWHHWSALLAPVEAWRGGGVPYRDFPIQYGLGPTTLLLASCGTDCWRGLFYTATVANALYFATLAGCAIILSARAPLGVRWLALLALFCASFIWTGFPIQFAGPVITPAVAGLRFLTISALLFHILLAEQRQARRDWIGHAIWLVDLFWSPEAAFFATVIWWPYLALRDATAADDGRAALLTLLRGAARGTIALAAGIGALVLLLWLLSDGSIMPADFFAYIQHPPGMRPIKPLGTIWIALASIALALLVLARQGLSPASRSFYACLSGFVAAGIYYLSRSHDNNILNLFPLLVPVLLATLAGVERLPATAQAFVRGFVHTALAAMVAFVATFNYAPWREGLAKAGLVAGPDRMLSRLSAARGDSAILSPDAVAALDYLRGRHAGAVMLFDERRVIPRTPGGTAWTSVNNIANFEPLPGAMILDYIQRSAASHRRSGWIVVGPGFQPWADAFLTAYDVRKRKSLGRYEALYLTPRSVSANVQDVRRAAQALDRHAPRQRDH</sequence>
<keyword evidence="1" id="KW-1133">Transmembrane helix</keyword>
<feature type="transmembrane region" description="Helical" evidence="1">
    <location>
        <begin position="422"/>
        <end position="439"/>
    </location>
</feature>
<evidence type="ECO:0000313" key="3">
    <source>
        <dbReference type="Proteomes" id="UP001597203"/>
    </source>
</evidence>
<organism evidence="2 3">
    <name type="scientific">Sphingobium olei</name>
    <dbReference type="NCBI Taxonomy" id="420955"/>
    <lineage>
        <taxon>Bacteria</taxon>
        <taxon>Pseudomonadati</taxon>
        <taxon>Pseudomonadota</taxon>
        <taxon>Alphaproteobacteria</taxon>
        <taxon>Sphingomonadales</taxon>
        <taxon>Sphingomonadaceae</taxon>
        <taxon>Sphingobium</taxon>
    </lineage>
</organism>
<protein>
    <submittedName>
        <fullName evidence="2">Uncharacterized protein</fullName>
    </submittedName>
</protein>
<gene>
    <name evidence="2" type="ORF">ACFQ24_17975</name>
</gene>
<feature type="transmembrane region" description="Helical" evidence="1">
    <location>
        <begin position="238"/>
        <end position="259"/>
    </location>
</feature>
<feature type="transmembrane region" description="Helical" evidence="1">
    <location>
        <begin position="265"/>
        <end position="287"/>
    </location>
</feature>
<proteinExistence type="predicted"/>
<feature type="transmembrane region" description="Helical" evidence="1">
    <location>
        <begin position="130"/>
        <end position="152"/>
    </location>
</feature>
<keyword evidence="1" id="KW-0812">Transmembrane</keyword>
<keyword evidence="1" id="KW-0472">Membrane</keyword>
<feature type="transmembrane region" description="Helical" evidence="1">
    <location>
        <begin position="98"/>
        <end position="118"/>
    </location>
</feature>
<dbReference type="EMBL" id="JBHTLS010000134">
    <property type="protein sequence ID" value="MFD1106755.1"/>
    <property type="molecule type" value="Genomic_DNA"/>
</dbReference>
<name>A0ABW3P4Z9_9SPHN</name>
<feature type="transmembrane region" description="Helical" evidence="1">
    <location>
        <begin position="446"/>
        <end position="465"/>
    </location>
</feature>
<feature type="transmembrane region" description="Helical" evidence="1">
    <location>
        <begin position="209"/>
        <end position="231"/>
    </location>
</feature>
<feature type="transmembrane region" description="Helical" evidence="1">
    <location>
        <begin position="347"/>
        <end position="368"/>
    </location>
</feature>
<dbReference type="Proteomes" id="UP001597203">
    <property type="component" value="Unassembled WGS sequence"/>
</dbReference>
<feature type="transmembrane region" description="Helical" evidence="1">
    <location>
        <begin position="397"/>
        <end position="416"/>
    </location>
</feature>
<feature type="transmembrane region" description="Helical" evidence="1">
    <location>
        <begin position="477"/>
        <end position="496"/>
    </location>
</feature>
<keyword evidence="3" id="KW-1185">Reference proteome</keyword>
<evidence type="ECO:0000256" key="1">
    <source>
        <dbReference type="SAM" id="Phobius"/>
    </source>
</evidence>
<feature type="transmembrane region" description="Helical" evidence="1">
    <location>
        <begin position="34"/>
        <end position="52"/>
    </location>
</feature>
<accession>A0ABW3P4Z9</accession>
<comment type="caution">
    <text evidence="2">The sequence shown here is derived from an EMBL/GenBank/DDBJ whole genome shotgun (WGS) entry which is preliminary data.</text>
</comment>
<evidence type="ECO:0000313" key="2">
    <source>
        <dbReference type="EMBL" id="MFD1106755.1"/>
    </source>
</evidence>
<feature type="transmembrane region" description="Helical" evidence="1">
    <location>
        <begin position="59"/>
        <end position="92"/>
    </location>
</feature>
<dbReference type="RefSeq" id="WP_380913745.1">
    <property type="nucleotide sequence ID" value="NZ_JBHTLS010000134.1"/>
</dbReference>
<reference evidence="3" key="1">
    <citation type="journal article" date="2019" name="Int. J. Syst. Evol. Microbiol.">
        <title>The Global Catalogue of Microorganisms (GCM) 10K type strain sequencing project: providing services to taxonomists for standard genome sequencing and annotation.</title>
        <authorList>
            <consortium name="The Broad Institute Genomics Platform"/>
            <consortium name="The Broad Institute Genome Sequencing Center for Infectious Disease"/>
            <person name="Wu L."/>
            <person name="Ma J."/>
        </authorList>
    </citation>
    <scope>NUCLEOTIDE SEQUENCE [LARGE SCALE GENOMIC DNA]</scope>
    <source>
        <strain evidence="3">CCUG 54329</strain>
    </source>
</reference>